<keyword evidence="1" id="KW-0732">Signal</keyword>
<keyword evidence="3" id="KW-1185">Reference proteome</keyword>
<sequence>MNSFGFILLLAHLLFFGIYCKTIVRCGNYGLFHASERENKATGMCLFLSQSMAGLRMLSGGGNPSTGPLRRKRSLRICAGEFIKSFPAADPAAPPQIMAAPPMQSCLRHTHVPEPAGIS</sequence>
<name>A0ABV0SKR9_9TELE</name>
<dbReference type="EMBL" id="JAHRIQ010000873">
    <property type="protein sequence ID" value="MEQ2221026.1"/>
    <property type="molecule type" value="Genomic_DNA"/>
</dbReference>
<evidence type="ECO:0000256" key="1">
    <source>
        <dbReference type="SAM" id="SignalP"/>
    </source>
</evidence>
<evidence type="ECO:0000313" key="3">
    <source>
        <dbReference type="Proteomes" id="UP001482620"/>
    </source>
</evidence>
<feature type="signal peptide" evidence="1">
    <location>
        <begin position="1"/>
        <end position="20"/>
    </location>
</feature>
<gene>
    <name evidence="2" type="ORF">ILYODFUR_011519</name>
</gene>
<evidence type="ECO:0000313" key="2">
    <source>
        <dbReference type="EMBL" id="MEQ2221026.1"/>
    </source>
</evidence>
<evidence type="ECO:0008006" key="4">
    <source>
        <dbReference type="Google" id="ProtNLM"/>
    </source>
</evidence>
<organism evidence="2 3">
    <name type="scientific">Ilyodon furcidens</name>
    <name type="common">goldbreast splitfin</name>
    <dbReference type="NCBI Taxonomy" id="33524"/>
    <lineage>
        <taxon>Eukaryota</taxon>
        <taxon>Metazoa</taxon>
        <taxon>Chordata</taxon>
        <taxon>Craniata</taxon>
        <taxon>Vertebrata</taxon>
        <taxon>Euteleostomi</taxon>
        <taxon>Actinopterygii</taxon>
        <taxon>Neopterygii</taxon>
        <taxon>Teleostei</taxon>
        <taxon>Neoteleostei</taxon>
        <taxon>Acanthomorphata</taxon>
        <taxon>Ovalentaria</taxon>
        <taxon>Atherinomorphae</taxon>
        <taxon>Cyprinodontiformes</taxon>
        <taxon>Goodeidae</taxon>
        <taxon>Ilyodon</taxon>
    </lineage>
</organism>
<dbReference type="Proteomes" id="UP001482620">
    <property type="component" value="Unassembled WGS sequence"/>
</dbReference>
<proteinExistence type="predicted"/>
<feature type="chain" id="PRO_5046356685" description="Secreted protein" evidence="1">
    <location>
        <begin position="21"/>
        <end position="119"/>
    </location>
</feature>
<protein>
    <recommendedName>
        <fullName evidence="4">Secreted protein</fullName>
    </recommendedName>
</protein>
<reference evidence="2 3" key="1">
    <citation type="submission" date="2021-06" db="EMBL/GenBank/DDBJ databases">
        <authorList>
            <person name="Palmer J.M."/>
        </authorList>
    </citation>
    <scope>NUCLEOTIDE SEQUENCE [LARGE SCALE GENOMIC DNA]</scope>
    <source>
        <strain evidence="3">if_2019</strain>
        <tissue evidence="2">Muscle</tissue>
    </source>
</reference>
<comment type="caution">
    <text evidence="2">The sequence shown here is derived from an EMBL/GenBank/DDBJ whole genome shotgun (WGS) entry which is preliminary data.</text>
</comment>
<accession>A0ABV0SKR9</accession>